<dbReference type="InterPro" id="IPR051718">
    <property type="entry name" value="ARF_GTPase-activating"/>
</dbReference>
<sequence>MVAGLSKRQQARNERALQDLIRSIPGNDRCADCSAYNPGWASWNLGIFLCMRCAALHRKLGTHISKVKSLSMDSWTAEQVDNMKAHGNTISNKIYNPRNVKPPIPVDIDEADSAMERYIRQKYEQRSLEDGKPKPPSRHDSGYTRSPEGSPPPLPPKTGKLFGFGLRSVSSASHLPRSSGRSSNPTSPRSETYGSRSPPVQINKQSRVFGASVGDLSASFEQKLNILKEMGFPDDKRNATVLKGLSGNLEKTIESLARLGENSNPASGTRTPVQRGTPTTAYFGESLSSPKAAVSTNPFDQLDSKPQTSSGLSTVTKPYNPFDVPDPQPTSALETSFQHLQVSQPLFPHSTGGYPTQQNQGQTLFQQPMTPPVTMPSSQPQFAASTQSLNGSYNPFFQPAPQQQQQGNMSNPYANQAQNVPQSNPFFGQLQPQHTSASAQLNAQPSLGSSPFQPRPQTSQPQYPGAAPPFASSSPFGPLQQQSQPQQSQQQQQSPFSSSPFGPLPQQPQSQQPQQQQSPFSSSPFGPLPQQPQSQQQQQTPFSSSSPFGPLQQQPQSQQQQQQHSPFSSSHNPFDSIPATANQANPYSQQQMPQMQQQNFQPQSQYLTPQQTGRVDKSSILSLYSIPQAAPMPNAQLQQQQQPMPQQPAHPQSTPGLSPAPSLMTNSIGSTPQTQSPFSLATPQQRSVTMPVSFESPSAGARNPFFTSSPFGGQTNPAANTAPMSAVPSGLGIGMGQKVQQSNGPFARTHASQESVDINGLQNGRHSPDAFANLSARFA</sequence>
<evidence type="ECO:0000256" key="1">
    <source>
        <dbReference type="PROSITE-ProRule" id="PRU00288"/>
    </source>
</evidence>
<dbReference type="SUPFAM" id="SSF46934">
    <property type="entry name" value="UBA-like"/>
    <property type="match status" value="1"/>
</dbReference>
<keyword evidence="1" id="KW-0862">Zinc</keyword>
<dbReference type="Gene3D" id="1.10.8.10">
    <property type="entry name" value="DNA helicase RuvA subunit, C-terminal domain"/>
    <property type="match status" value="1"/>
</dbReference>
<feature type="region of interest" description="Disordered" evidence="2">
    <location>
        <begin position="694"/>
        <end position="779"/>
    </location>
</feature>
<feature type="compositionally biased region" description="Polar residues" evidence="2">
    <location>
        <begin position="179"/>
        <end position="203"/>
    </location>
</feature>
<feature type="region of interest" description="Disordered" evidence="2">
    <location>
        <begin position="366"/>
        <end position="682"/>
    </location>
</feature>
<dbReference type="PROSITE" id="PS50115">
    <property type="entry name" value="ARFGAP"/>
    <property type="match status" value="1"/>
</dbReference>
<organism evidence="4 5">
    <name type="scientific">Paecilomyces lecythidis</name>
    <dbReference type="NCBI Taxonomy" id="3004212"/>
    <lineage>
        <taxon>Eukaryota</taxon>
        <taxon>Fungi</taxon>
        <taxon>Dikarya</taxon>
        <taxon>Ascomycota</taxon>
        <taxon>Pezizomycotina</taxon>
        <taxon>Eurotiomycetes</taxon>
        <taxon>Eurotiomycetidae</taxon>
        <taxon>Eurotiales</taxon>
        <taxon>Thermoascaceae</taxon>
        <taxon>Paecilomyces</taxon>
    </lineage>
</organism>
<dbReference type="InterPro" id="IPR038508">
    <property type="entry name" value="ArfGAP_dom_sf"/>
</dbReference>
<feature type="region of interest" description="Disordered" evidence="2">
    <location>
        <begin position="288"/>
        <end position="314"/>
    </location>
</feature>
<evidence type="ECO:0000313" key="4">
    <source>
        <dbReference type="EMBL" id="KAL1882417.1"/>
    </source>
</evidence>
<feature type="compositionally biased region" description="Polar residues" evidence="2">
    <location>
        <begin position="738"/>
        <end position="765"/>
    </location>
</feature>
<dbReference type="PANTHER" id="PTHR45705">
    <property type="entry name" value="FI20236P1"/>
    <property type="match status" value="1"/>
</dbReference>
<evidence type="ECO:0000313" key="5">
    <source>
        <dbReference type="Proteomes" id="UP001583193"/>
    </source>
</evidence>
<dbReference type="InterPro" id="IPR001164">
    <property type="entry name" value="ArfGAP_dom"/>
</dbReference>
<feature type="compositionally biased region" description="Basic and acidic residues" evidence="2">
    <location>
        <begin position="123"/>
        <end position="142"/>
    </location>
</feature>
<feature type="compositionally biased region" description="Low complexity" evidence="2">
    <location>
        <begin position="395"/>
        <end position="406"/>
    </location>
</feature>
<accession>A0ABR3Y3L4</accession>
<protein>
    <submittedName>
        <fullName evidence="4">Protein gts1</fullName>
    </submittedName>
</protein>
<feature type="compositionally biased region" description="Low complexity" evidence="2">
    <location>
        <begin position="531"/>
        <end position="570"/>
    </location>
</feature>
<name>A0ABR3Y3L4_9EURO</name>
<comment type="caution">
    <text evidence="4">The sequence shown here is derived from an EMBL/GenBank/DDBJ whole genome shotgun (WGS) entry which is preliminary data.</text>
</comment>
<evidence type="ECO:0000259" key="3">
    <source>
        <dbReference type="PROSITE" id="PS50115"/>
    </source>
</evidence>
<dbReference type="Gene3D" id="1.10.220.150">
    <property type="entry name" value="Arf GTPase activating protein"/>
    <property type="match status" value="1"/>
</dbReference>
<feature type="compositionally biased region" description="Polar residues" evidence="2">
    <location>
        <begin position="375"/>
        <end position="393"/>
    </location>
</feature>
<proteinExistence type="predicted"/>
<reference evidence="4 5" key="1">
    <citation type="journal article" date="2024" name="IMA Fungus">
        <title>IMA Genome - F19 : A genome assembly and annotation guide to empower mycologists, including annotated draft genome sequences of Ceratocystis pirilliformis, Diaporthe australafricana, Fusarium ophioides, Paecilomyces lecythidis, and Sporothrix stenoceras.</title>
        <authorList>
            <person name="Aylward J."/>
            <person name="Wilson A.M."/>
            <person name="Visagie C.M."/>
            <person name="Spraker J."/>
            <person name="Barnes I."/>
            <person name="Buitendag C."/>
            <person name="Ceriani C."/>
            <person name="Del Mar Angel L."/>
            <person name="du Plessis D."/>
            <person name="Fuchs T."/>
            <person name="Gasser K."/>
            <person name="Kramer D."/>
            <person name="Li W."/>
            <person name="Munsamy K."/>
            <person name="Piso A."/>
            <person name="Price J.L."/>
            <person name="Sonnekus B."/>
            <person name="Thomas C."/>
            <person name="van der Nest A."/>
            <person name="van Dijk A."/>
            <person name="van Heerden A."/>
            <person name="van Vuuren N."/>
            <person name="Yilmaz N."/>
            <person name="Duong T.A."/>
            <person name="van der Merwe N.A."/>
            <person name="Wingfield M.J."/>
            <person name="Wingfield B.D."/>
        </authorList>
    </citation>
    <scope>NUCLEOTIDE SEQUENCE [LARGE SCALE GENOMIC DNA]</scope>
    <source>
        <strain evidence="4 5">CMW 18167</strain>
    </source>
</reference>
<dbReference type="CDD" id="cd08204">
    <property type="entry name" value="ArfGap"/>
    <property type="match status" value="1"/>
</dbReference>
<dbReference type="SMART" id="SM00105">
    <property type="entry name" value="ArfGap"/>
    <property type="match status" value="1"/>
</dbReference>
<dbReference type="EMBL" id="JAVDPF010000006">
    <property type="protein sequence ID" value="KAL1882417.1"/>
    <property type="molecule type" value="Genomic_DNA"/>
</dbReference>
<feature type="region of interest" description="Disordered" evidence="2">
    <location>
        <begin position="123"/>
        <end position="203"/>
    </location>
</feature>
<dbReference type="Proteomes" id="UP001583193">
    <property type="component" value="Unassembled WGS sequence"/>
</dbReference>
<feature type="compositionally biased region" description="Low complexity" evidence="2">
    <location>
        <begin position="464"/>
        <end position="501"/>
    </location>
</feature>
<feature type="compositionally biased region" description="Polar residues" evidence="2">
    <location>
        <begin position="705"/>
        <end position="723"/>
    </location>
</feature>
<feature type="compositionally biased region" description="Low complexity" evidence="2">
    <location>
        <begin position="507"/>
        <end position="525"/>
    </location>
</feature>
<feature type="compositionally biased region" description="Polar residues" evidence="2">
    <location>
        <begin position="663"/>
        <end position="682"/>
    </location>
</feature>
<feature type="compositionally biased region" description="Low complexity" evidence="2">
    <location>
        <begin position="585"/>
        <end position="606"/>
    </location>
</feature>
<keyword evidence="1" id="KW-0479">Metal-binding</keyword>
<gene>
    <name evidence="4" type="primary">GTS1</name>
    <name evidence="4" type="ORF">Plec18167_002833</name>
</gene>
<dbReference type="Pfam" id="PF01412">
    <property type="entry name" value="ArfGap"/>
    <property type="match status" value="1"/>
</dbReference>
<dbReference type="InterPro" id="IPR009060">
    <property type="entry name" value="UBA-like_sf"/>
</dbReference>
<dbReference type="PANTHER" id="PTHR45705:SF7">
    <property type="entry name" value="ACTIVATING PROTEIN FOR ARF, PUTATIVE (AFU_ORTHOLOGUE AFUA_4G09120)-RELATED"/>
    <property type="match status" value="1"/>
</dbReference>
<keyword evidence="5" id="KW-1185">Reference proteome</keyword>
<feature type="domain" description="Arf-GAP" evidence="3">
    <location>
        <begin position="15"/>
        <end position="126"/>
    </location>
</feature>
<keyword evidence="1" id="KW-0863">Zinc-finger</keyword>
<dbReference type="SUPFAM" id="SSF57863">
    <property type="entry name" value="ArfGap/RecO-like zinc finger"/>
    <property type="match status" value="1"/>
</dbReference>
<evidence type="ECO:0000256" key="2">
    <source>
        <dbReference type="SAM" id="MobiDB-lite"/>
    </source>
</evidence>
<dbReference type="InterPro" id="IPR037278">
    <property type="entry name" value="ARFGAP/RecO"/>
</dbReference>
<dbReference type="PRINTS" id="PR00405">
    <property type="entry name" value="REVINTRACTNG"/>
</dbReference>
<feature type="compositionally biased region" description="Polar residues" evidence="2">
    <location>
        <begin position="407"/>
        <end position="462"/>
    </location>
</feature>
<feature type="compositionally biased region" description="Low complexity" evidence="2">
    <location>
        <begin position="627"/>
        <end position="652"/>
    </location>
</feature>